<dbReference type="InterPro" id="IPR005500">
    <property type="entry name" value="DUF309"/>
</dbReference>
<dbReference type="Pfam" id="PF03745">
    <property type="entry name" value="DUF309"/>
    <property type="match status" value="1"/>
</dbReference>
<comment type="caution">
    <text evidence="1">The sequence shown here is derived from an EMBL/GenBank/DDBJ whole genome shotgun (WGS) entry which is preliminary data.</text>
</comment>
<evidence type="ECO:0000313" key="2">
    <source>
        <dbReference type="Proteomes" id="UP001589740"/>
    </source>
</evidence>
<gene>
    <name evidence="1" type="ORF">ACFFLE_02135</name>
</gene>
<reference evidence="1 2" key="1">
    <citation type="submission" date="2024-09" db="EMBL/GenBank/DDBJ databases">
        <authorList>
            <person name="Sun Q."/>
            <person name="Mori K."/>
        </authorList>
    </citation>
    <scope>NUCLEOTIDE SEQUENCE [LARGE SCALE GENOMIC DNA]</scope>
    <source>
        <strain evidence="1 2">JCM 12822</strain>
    </source>
</reference>
<accession>A0ABV5Z1D8</accession>
<sequence>MDRTQLLDFYNELIIKQDYFECHEIMESHWKSKPVFTKHDPEVFLILLAVAEYHYRQGNTVGAACSYNRAIALYEAHEYDLISLGMAENLIAMIHERKKHIKTTPFIPLQFPLTVETWSHLHIMHDPLTPIGTFREMAINIFVQDEAIVFKHRLRDRSGVISDREASIKKRKHHK</sequence>
<dbReference type="Proteomes" id="UP001589740">
    <property type="component" value="Unassembled WGS sequence"/>
</dbReference>
<protein>
    <submittedName>
        <fullName evidence="1">DUF309 domain-containing protein</fullName>
    </submittedName>
</protein>
<organism evidence="1 2">
    <name type="scientific">Salinicoccus siamensis</name>
    <dbReference type="NCBI Taxonomy" id="381830"/>
    <lineage>
        <taxon>Bacteria</taxon>
        <taxon>Bacillati</taxon>
        <taxon>Bacillota</taxon>
        <taxon>Bacilli</taxon>
        <taxon>Bacillales</taxon>
        <taxon>Staphylococcaceae</taxon>
        <taxon>Salinicoccus</taxon>
    </lineage>
</organism>
<dbReference type="SUPFAM" id="SSF140663">
    <property type="entry name" value="TTHA0068-like"/>
    <property type="match status" value="1"/>
</dbReference>
<name>A0ABV5Z1D8_9STAP</name>
<dbReference type="RefSeq" id="WP_380569524.1">
    <property type="nucleotide sequence ID" value="NZ_JBHMAH010000004.1"/>
</dbReference>
<keyword evidence="2" id="KW-1185">Reference proteome</keyword>
<proteinExistence type="predicted"/>
<dbReference type="Gene3D" id="1.10.3450.10">
    <property type="entry name" value="TTHA0068-like"/>
    <property type="match status" value="1"/>
</dbReference>
<dbReference type="InterPro" id="IPR023203">
    <property type="entry name" value="TTHA0068_sf"/>
</dbReference>
<evidence type="ECO:0000313" key="1">
    <source>
        <dbReference type="EMBL" id="MFB9859907.1"/>
    </source>
</evidence>
<dbReference type="EMBL" id="JBHMAH010000004">
    <property type="protein sequence ID" value="MFB9859907.1"/>
    <property type="molecule type" value="Genomic_DNA"/>
</dbReference>